<dbReference type="Proteomes" id="UP001255185">
    <property type="component" value="Unassembled WGS sequence"/>
</dbReference>
<gene>
    <name evidence="2" type="ORF">J2X31_001686</name>
</gene>
<dbReference type="SUPFAM" id="SSF53448">
    <property type="entry name" value="Nucleotide-diphospho-sugar transferases"/>
    <property type="match status" value="1"/>
</dbReference>
<reference evidence="2 3" key="1">
    <citation type="submission" date="2023-07" db="EMBL/GenBank/DDBJ databases">
        <title>Sorghum-associated microbial communities from plants grown in Nebraska, USA.</title>
        <authorList>
            <person name="Schachtman D."/>
        </authorList>
    </citation>
    <scope>NUCLEOTIDE SEQUENCE [LARGE SCALE GENOMIC DNA]</scope>
    <source>
        <strain evidence="2 3">3773</strain>
    </source>
</reference>
<dbReference type="InterPro" id="IPR001173">
    <property type="entry name" value="Glyco_trans_2-like"/>
</dbReference>
<evidence type="ECO:0000313" key="2">
    <source>
        <dbReference type="EMBL" id="MDR6967674.1"/>
    </source>
</evidence>
<organism evidence="2 3">
    <name type="scientific">Flavobacterium arsenatis</name>
    <dbReference type="NCBI Taxonomy" id="1484332"/>
    <lineage>
        <taxon>Bacteria</taxon>
        <taxon>Pseudomonadati</taxon>
        <taxon>Bacteroidota</taxon>
        <taxon>Flavobacteriia</taxon>
        <taxon>Flavobacteriales</taxon>
        <taxon>Flavobacteriaceae</taxon>
        <taxon>Flavobacterium</taxon>
    </lineage>
</organism>
<name>A0ABU1TNZ2_9FLAO</name>
<dbReference type="PANTHER" id="PTHR43685:SF2">
    <property type="entry name" value="GLYCOSYLTRANSFERASE 2-LIKE DOMAIN-CONTAINING PROTEIN"/>
    <property type="match status" value="1"/>
</dbReference>
<comment type="caution">
    <text evidence="2">The sequence shown here is derived from an EMBL/GenBank/DDBJ whole genome shotgun (WGS) entry which is preliminary data.</text>
</comment>
<evidence type="ECO:0000313" key="3">
    <source>
        <dbReference type="Proteomes" id="UP001255185"/>
    </source>
</evidence>
<dbReference type="PANTHER" id="PTHR43685">
    <property type="entry name" value="GLYCOSYLTRANSFERASE"/>
    <property type="match status" value="1"/>
</dbReference>
<proteinExistence type="predicted"/>
<dbReference type="RefSeq" id="WP_310025911.1">
    <property type="nucleotide sequence ID" value="NZ_JAVDVI010000006.1"/>
</dbReference>
<protein>
    <submittedName>
        <fullName evidence="2">Glycosyltransferase involved in cell wall biosynthesis</fullName>
    </submittedName>
</protein>
<sequence>MPFFSVIIPLYNKENYIQEALKSVLIQDFQDFEIVIVNDCSTDNSLEKANEIISEKIRYVNHEQNKGLSASRNTGIRNAKAQYVAFLDADDIWKPQFLQKIKALIDAFPEESLFATTYFEIYPDNLVLPPSVKSDDLKKEEMYLITDYFARSNSQPLYIPSSLCANKNIFENVGFYDEEITFSEDVDFNIRANSYSNLAFYNASEVGYTIFSENQITTSGIKGKKIPDLKYTTLEKENPALKKYIDFERYVLAKQCKLADRKVEFKSFVNSIDYKNLTFFQRILLKMPKSILLMIKKTKIFLLLKGWKITSY</sequence>
<keyword evidence="3" id="KW-1185">Reference proteome</keyword>
<dbReference type="EMBL" id="JAVDVI010000006">
    <property type="protein sequence ID" value="MDR6967674.1"/>
    <property type="molecule type" value="Genomic_DNA"/>
</dbReference>
<dbReference type="Gene3D" id="3.90.550.10">
    <property type="entry name" value="Spore Coat Polysaccharide Biosynthesis Protein SpsA, Chain A"/>
    <property type="match status" value="1"/>
</dbReference>
<dbReference type="InterPro" id="IPR029044">
    <property type="entry name" value="Nucleotide-diphossugar_trans"/>
</dbReference>
<evidence type="ECO:0000259" key="1">
    <source>
        <dbReference type="Pfam" id="PF00535"/>
    </source>
</evidence>
<dbReference type="InterPro" id="IPR050834">
    <property type="entry name" value="Glycosyltransf_2"/>
</dbReference>
<feature type="domain" description="Glycosyltransferase 2-like" evidence="1">
    <location>
        <begin position="5"/>
        <end position="128"/>
    </location>
</feature>
<accession>A0ABU1TNZ2</accession>
<dbReference type="CDD" id="cd00761">
    <property type="entry name" value="Glyco_tranf_GTA_type"/>
    <property type="match status" value="1"/>
</dbReference>
<dbReference type="Pfam" id="PF00535">
    <property type="entry name" value="Glycos_transf_2"/>
    <property type="match status" value="1"/>
</dbReference>